<dbReference type="PANTHER" id="PTHR47366:SF1">
    <property type="entry name" value="TWO-ON-TWO HEMOGLOBIN-3"/>
    <property type="match status" value="1"/>
</dbReference>
<dbReference type="InterPro" id="IPR019795">
    <property type="entry name" value="Globin_bac-like_CS"/>
</dbReference>
<dbReference type="InterPro" id="IPR001486">
    <property type="entry name" value="Hemoglobin_trunc"/>
</dbReference>
<evidence type="ECO:0000313" key="8">
    <source>
        <dbReference type="EMBL" id="PXW96501.1"/>
    </source>
</evidence>
<dbReference type="SUPFAM" id="SSF46458">
    <property type="entry name" value="Globin-like"/>
    <property type="match status" value="1"/>
</dbReference>
<evidence type="ECO:0000256" key="6">
    <source>
        <dbReference type="ARBA" id="ARBA00034496"/>
    </source>
</evidence>
<keyword evidence="3" id="KW-0349">Heme</keyword>
<dbReference type="InterPro" id="IPR044203">
    <property type="entry name" value="GlbO/GLB3-like"/>
</dbReference>
<keyword evidence="9" id="KW-1185">Reference proteome</keyword>
<dbReference type="CDD" id="cd14773">
    <property type="entry name" value="TrHb2_PhHbO-like_O"/>
    <property type="match status" value="1"/>
</dbReference>
<proteinExistence type="inferred from homology"/>
<comment type="caution">
    <text evidence="8">The sequence shown here is derived from an EMBL/GenBank/DDBJ whole genome shotgun (WGS) entry which is preliminary data.</text>
</comment>
<organism evidence="8 9">
    <name type="scientific">Sphaerotilus hippei</name>
    <dbReference type="NCBI Taxonomy" id="744406"/>
    <lineage>
        <taxon>Bacteria</taxon>
        <taxon>Pseudomonadati</taxon>
        <taxon>Pseudomonadota</taxon>
        <taxon>Betaproteobacteria</taxon>
        <taxon>Burkholderiales</taxon>
        <taxon>Sphaerotilaceae</taxon>
        <taxon>Sphaerotilus</taxon>
    </lineage>
</organism>
<keyword evidence="4" id="KW-0479">Metal-binding</keyword>
<dbReference type="InterPro" id="IPR012292">
    <property type="entry name" value="Globin/Proto"/>
</dbReference>
<keyword evidence="2" id="KW-0813">Transport</keyword>
<dbReference type="AlphaFoldDB" id="A0A318HBN4"/>
<evidence type="ECO:0000256" key="3">
    <source>
        <dbReference type="ARBA" id="ARBA00022617"/>
    </source>
</evidence>
<evidence type="ECO:0000256" key="7">
    <source>
        <dbReference type="SAM" id="MobiDB-lite"/>
    </source>
</evidence>
<comment type="similarity">
    <text evidence="6">Belongs to the truncated hemoglobin family. Group II subfamily.</text>
</comment>
<evidence type="ECO:0000256" key="5">
    <source>
        <dbReference type="ARBA" id="ARBA00023004"/>
    </source>
</evidence>
<dbReference type="OrthoDB" id="9790913at2"/>
<dbReference type="GO" id="GO:0019825">
    <property type="term" value="F:oxygen binding"/>
    <property type="evidence" value="ECO:0007669"/>
    <property type="project" value="InterPro"/>
</dbReference>
<dbReference type="Gene3D" id="1.10.490.10">
    <property type="entry name" value="Globins"/>
    <property type="match status" value="1"/>
</dbReference>
<evidence type="ECO:0000256" key="4">
    <source>
        <dbReference type="ARBA" id="ARBA00022723"/>
    </source>
</evidence>
<sequence length="142" mass="16134">MNPTPAASSPDADEPEAAGPTPFEMLGGEARIRALVDRFYDLMDLEPGLRELRAAHGSTLDSARDKLFWFLCGWLGGPQHYIERFGHPRLRARHLPFSIGILERDQWVACMHQAMIDQGVQPPLLDRLTESFFSTADWMRNR</sequence>
<reference evidence="8 9" key="1">
    <citation type="submission" date="2018-05" db="EMBL/GenBank/DDBJ databases">
        <title>Genomic Encyclopedia of Type Strains, Phase IV (KMG-IV): sequencing the most valuable type-strain genomes for metagenomic binning, comparative biology and taxonomic classification.</title>
        <authorList>
            <person name="Goeker M."/>
        </authorList>
    </citation>
    <scope>NUCLEOTIDE SEQUENCE [LARGE SCALE GENOMIC DNA]</scope>
    <source>
        <strain evidence="8 9">DSM 566</strain>
    </source>
</reference>
<accession>A0A318HBN4</accession>
<dbReference type="EMBL" id="QJJS01000006">
    <property type="protein sequence ID" value="PXW96501.1"/>
    <property type="molecule type" value="Genomic_DNA"/>
</dbReference>
<dbReference type="InterPro" id="IPR009050">
    <property type="entry name" value="Globin-like_sf"/>
</dbReference>
<dbReference type="GO" id="GO:0020037">
    <property type="term" value="F:heme binding"/>
    <property type="evidence" value="ECO:0007669"/>
    <property type="project" value="InterPro"/>
</dbReference>
<evidence type="ECO:0000256" key="2">
    <source>
        <dbReference type="ARBA" id="ARBA00022448"/>
    </source>
</evidence>
<evidence type="ECO:0000313" key="9">
    <source>
        <dbReference type="Proteomes" id="UP000247811"/>
    </source>
</evidence>
<gene>
    <name evidence="8" type="ORF">C7444_10619</name>
</gene>
<dbReference type="PANTHER" id="PTHR47366">
    <property type="entry name" value="TWO-ON-TWO HEMOGLOBIN-3"/>
    <property type="match status" value="1"/>
</dbReference>
<dbReference type="GO" id="GO:0046872">
    <property type="term" value="F:metal ion binding"/>
    <property type="evidence" value="ECO:0007669"/>
    <property type="project" value="UniProtKB-KW"/>
</dbReference>
<evidence type="ECO:0000256" key="1">
    <source>
        <dbReference type="ARBA" id="ARBA00001971"/>
    </source>
</evidence>
<keyword evidence="5" id="KW-0408">Iron</keyword>
<name>A0A318HBN4_9BURK</name>
<feature type="region of interest" description="Disordered" evidence="7">
    <location>
        <begin position="1"/>
        <end position="23"/>
    </location>
</feature>
<dbReference type="PROSITE" id="PS01213">
    <property type="entry name" value="GLOBIN_FAM_2"/>
    <property type="match status" value="1"/>
</dbReference>
<dbReference type="GO" id="GO:0005344">
    <property type="term" value="F:oxygen carrier activity"/>
    <property type="evidence" value="ECO:0007669"/>
    <property type="project" value="InterPro"/>
</dbReference>
<protein>
    <submittedName>
        <fullName evidence="8">Hemoglobin</fullName>
    </submittedName>
</protein>
<comment type="cofactor">
    <cofactor evidence="1">
        <name>heme</name>
        <dbReference type="ChEBI" id="CHEBI:30413"/>
    </cofactor>
</comment>
<dbReference type="Pfam" id="PF01152">
    <property type="entry name" value="Bac_globin"/>
    <property type="match status" value="1"/>
</dbReference>
<dbReference type="Proteomes" id="UP000247811">
    <property type="component" value="Unassembled WGS sequence"/>
</dbReference>